<gene>
    <name evidence="3" type="ORF">PsYK624_145280</name>
</gene>
<dbReference type="AlphaFoldDB" id="A0A9P3GNL7"/>
<keyword evidence="2" id="KW-0472">Membrane</keyword>
<keyword evidence="2" id="KW-1133">Transmembrane helix</keyword>
<keyword evidence="2" id="KW-0812">Transmembrane</keyword>
<accession>A0A9P3GNL7</accession>
<protein>
    <submittedName>
        <fullName evidence="3">Uncharacterized protein</fullName>
    </submittedName>
</protein>
<keyword evidence="4" id="KW-1185">Reference proteome</keyword>
<sequence length="183" mass="19862">MNHSNSKSADHASVPTSSTTHSSSLSSVSSTYTTLSGFSSSSSYYRGGSAGSLSLASSLTSIEDLQAIPTYEDWNYVAPHAFDYDCHEKPRRRRPMYERLGAIWKDLRAYATDFLHGVSLYNLVVGLVFCYYAWVLLLALSGLGSQLTTVDDPRCKVLLAAHPVVNASSGQGFHTLPHSHVGP</sequence>
<comment type="caution">
    <text evidence="3">The sequence shown here is derived from an EMBL/GenBank/DDBJ whole genome shotgun (WGS) entry which is preliminary data.</text>
</comment>
<dbReference type="EMBL" id="BPQB01000085">
    <property type="protein sequence ID" value="GJE98301.1"/>
    <property type="molecule type" value="Genomic_DNA"/>
</dbReference>
<proteinExistence type="predicted"/>
<dbReference type="Proteomes" id="UP000703269">
    <property type="component" value="Unassembled WGS sequence"/>
</dbReference>
<reference evidence="3 4" key="1">
    <citation type="submission" date="2021-08" db="EMBL/GenBank/DDBJ databases">
        <title>Draft Genome Sequence of Phanerochaete sordida strain YK-624.</title>
        <authorList>
            <person name="Mori T."/>
            <person name="Dohra H."/>
            <person name="Suzuki T."/>
            <person name="Kawagishi H."/>
            <person name="Hirai H."/>
        </authorList>
    </citation>
    <scope>NUCLEOTIDE SEQUENCE [LARGE SCALE GENOMIC DNA]</scope>
    <source>
        <strain evidence="3 4">YK-624</strain>
    </source>
</reference>
<evidence type="ECO:0000313" key="4">
    <source>
        <dbReference type="Proteomes" id="UP000703269"/>
    </source>
</evidence>
<feature type="compositionally biased region" description="Low complexity" evidence="1">
    <location>
        <begin position="13"/>
        <end position="27"/>
    </location>
</feature>
<feature type="transmembrane region" description="Helical" evidence="2">
    <location>
        <begin position="120"/>
        <end position="140"/>
    </location>
</feature>
<evidence type="ECO:0000313" key="3">
    <source>
        <dbReference type="EMBL" id="GJE98301.1"/>
    </source>
</evidence>
<evidence type="ECO:0000256" key="2">
    <source>
        <dbReference type="SAM" id="Phobius"/>
    </source>
</evidence>
<organism evidence="3 4">
    <name type="scientific">Phanerochaete sordida</name>
    <dbReference type="NCBI Taxonomy" id="48140"/>
    <lineage>
        <taxon>Eukaryota</taxon>
        <taxon>Fungi</taxon>
        <taxon>Dikarya</taxon>
        <taxon>Basidiomycota</taxon>
        <taxon>Agaricomycotina</taxon>
        <taxon>Agaricomycetes</taxon>
        <taxon>Polyporales</taxon>
        <taxon>Phanerochaetaceae</taxon>
        <taxon>Phanerochaete</taxon>
    </lineage>
</organism>
<evidence type="ECO:0000256" key="1">
    <source>
        <dbReference type="SAM" id="MobiDB-lite"/>
    </source>
</evidence>
<feature type="region of interest" description="Disordered" evidence="1">
    <location>
        <begin position="1"/>
        <end position="27"/>
    </location>
</feature>
<name>A0A9P3GNL7_9APHY</name>